<keyword evidence="4" id="KW-0175">Coiled coil</keyword>
<feature type="region of interest" description="Disordered" evidence="5">
    <location>
        <begin position="17"/>
        <end position="97"/>
    </location>
</feature>
<keyword evidence="6" id="KW-0732">Signal</keyword>
<feature type="compositionally biased region" description="Basic and acidic residues" evidence="5">
    <location>
        <begin position="72"/>
        <end position="88"/>
    </location>
</feature>
<dbReference type="EC" id="5.2.1.8" evidence="1"/>
<evidence type="ECO:0000256" key="4">
    <source>
        <dbReference type="SAM" id="Coils"/>
    </source>
</evidence>
<dbReference type="PROSITE" id="PS50072">
    <property type="entry name" value="CSA_PPIASE_2"/>
    <property type="match status" value="1"/>
</dbReference>
<dbReference type="InterPro" id="IPR044666">
    <property type="entry name" value="Cyclophilin_A-like"/>
</dbReference>
<evidence type="ECO:0000259" key="7">
    <source>
        <dbReference type="PROSITE" id="PS50072"/>
    </source>
</evidence>
<dbReference type="InterPro" id="IPR002130">
    <property type="entry name" value="Cyclophilin-type_PPIase_dom"/>
</dbReference>
<feature type="domain" description="PPIase cyclophilin-type" evidence="7">
    <location>
        <begin position="300"/>
        <end position="454"/>
    </location>
</feature>
<evidence type="ECO:0000256" key="3">
    <source>
        <dbReference type="ARBA" id="ARBA00023235"/>
    </source>
</evidence>
<evidence type="ECO:0000256" key="1">
    <source>
        <dbReference type="ARBA" id="ARBA00013194"/>
    </source>
</evidence>
<evidence type="ECO:0000313" key="8">
    <source>
        <dbReference type="EMBL" id="EMI56522.1"/>
    </source>
</evidence>
<dbReference type="SUPFAM" id="SSF50891">
    <property type="entry name" value="Cyclophilin-like"/>
    <property type="match status" value="1"/>
</dbReference>
<dbReference type="AlphaFoldDB" id="M5U4Y8"/>
<feature type="chain" id="PRO_5004072875" description="peptidylprolyl isomerase" evidence="6">
    <location>
        <begin position="22"/>
        <end position="489"/>
    </location>
</feature>
<dbReference type="GO" id="GO:0003755">
    <property type="term" value="F:peptidyl-prolyl cis-trans isomerase activity"/>
    <property type="evidence" value="ECO:0007669"/>
    <property type="project" value="UniProtKB-KW"/>
</dbReference>
<proteinExistence type="predicted"/>
<reference evidence="8 9" key="1">
    <citation type="journal article" date="2013" name="Mar. Genomics">
        <title>Expression of sulfatases in Rhodopirellula baltica and the diversity of sulfatases in the genus Rhodopirellula.</title>
        <authorList>
            <person name="Wegner C.E."/>
            <person name="Richter-Heitmann T."/>
            <person name="Klindworth A."/>
            <person name="Klockow C."/>
            <person name="Richter M."/>
            <person name="Achstetter T."/>
            <person name="Glockner F.O."/>
            <person name="Harder J."/>
        </authorList>
    </citation>
    <scope>NUCLEOTIDE SEQUENCE [LARGE SCALE GENOMIC DNA]</scope>
    <source>
        <strain evidence="8 9">SM41</strain>
    </source>
</reference>
<evidence type="ECO:0000256" key="6">
    <source>
        <dbReference type="SAM" id="SignalP"/>
    </source>
</evidence>
<evidence type="ECO:0000256" key="5">
    <source>
        <dbReference type="SAM" id="MobiDB-lite"/>
    </source>
</evidence>
<protein>
    <recommendedName>
        <fullName evidence="1">peptidylprolyl isomerase</fullName>
        <ecNumber evidence="1">5.2.1.8</ecNumber>
    </recommendedName>
</protein>
<dbReference type="EMBL" id="ANOH01000141">
    <property type="protein sequence ID" value="EMI56522.1"/>
    <property type="molecule type" value="Genomic_DNA"/>
</dbReference>
<keyword evidence="2" id="KW-0697">Rotamase</keyword>
<dbReference type="Pfam" id="PF00160">
    <property type="entry name" value="Pro_isomerase"/>
    <property type="match status" value="1"/>
</dbReference>
<feature type="compositionally biased region" description="Low complexity" evidence="5">
    <location>
        <begin position="24"/>
        <end position="39"/>
    </location>
</feature>
<dbReference type="PANTHER" id="PTHR45625">
    <property type="entry name" value="PEPTIDYL-PROLYL CIS-TRANS ISOMERASE-RELATED"/>
    <property type="match status" value="1"/>
</dbReference>
<sequence>MTLVLAFALPVVLAGPGIVSAQDGGTDTNEATEAATEGGPVLFQPSGGDDSSATTPEFSFGGSQPSTSKMPAADEHAGHDHAHDHDNGEAPSPDQMRDDPEQLKVVLKDLPEEVQPEAKAAWDRFKKLDQQLADEMLELRRTQLYYRNGYDQTPSAIIAFRKQRNKVWDVMDEQFDAALDLMRYLPSVEAVSYVVTMVQHHVENDIYDERTYEGAARLLDIGQNFRFLYLGLGRSAVTTGKFDVAKRVYESLAEEDLEEADLKLKYQLEELEKQYKEEQEAIAKTDPETLPQVEFETTKGNFLIELFPDAAPSSVAHFLKLVENGFYDGLDFSVVSQNILALSGDSSGDGRGNSGDFLVDEQNREGARPGLRGSVAIAKMPLGDGKFVENSGSSQFAILYLPIPSLKGKQTVIGRVIEGMGVASRLRRVDPTEKKEKNQIQLPPDAIISAEIVRRGPELPEPVYVDMKAEIEKAVKAGLLKKRTQTPPQ</sequence>
<evidence type="ECO:0000256" key="2">
    <source>
        <dbReference type="ARBA" id="ARBA00023110"/>
    </source>
</evidence>
<feature type="coiled-coil region" evidence="4">
    <location>
        <begin position="254"/>
        <end position="288"/>
    </location>
</feature>
<dbReference type="InterPro" id="IPR029000">
    <property type="entry name" value="Cyclophilin-like_dom_sf"/>
</dbReference>
<name>M5U4Y8_9BACT</name>
<comment type="caution">
    <text evidence="8">The sequence shown here is derived from an EMBL/GenBank/DDBJ whole genome shotgun (WGS) entry which is preliminary data.</text>
</comment>
<dbReference type="Gene3D" id="2.40.100.10">
    <property type="entry name" value="Cyclophilin-like"/>
    <property type="match status" value="1"/>
</dbReference>
<dbReference type="PATRIC" id="fig|1263870.3.peg.2128"/>
<keyword evidence="9" id="KW-1185">Reference proteome</keyword>
<accession>M5U4Y8</accession>
<dbReference type="Proteomes" id="UP000011885">
    <property type="component" value="Unassembled WGS sequence"/>
</dbReference>
<evidence type="ECO:0000313" key="9">
    <source>
        <dbReference type="Proteomes" id="UP000011885"/>
    </source>
</evidence>
<dbReference type="PANTHER" id="PTHR45625:SF4">
    <property type="entry name" value="PEPTIDYLPROLYL ISOMERASE DOMAIN AND WD REPEAT-CONTAINING PROTEIN 1"/>
    <property type="match status" value="1"/>
</dbReference>
<keyword evidence="3 8" id="KW-0413">Isomerase</keyword>
<feature type="compositionally biased region" description="Polar residues" evidence="5">
    <location>
        <begin position="49"/>
        <end position="69"/>
    </location>
</feature>
<gene>
    <name evidence="8" type="ORF">RSSM_01995</name>
</gene>
<feature type="signal peptide" evidence="6">
    <location>
        <begin position="1"/>
        <end position="21"/>
    </location>
</feature>
<organism evidence="8 9">
    <name type="scientific">Rhodopirellula sallentina SM41</name>
    <dbReference type="NCBI Taxonomy" id="1263870"/>
    <lineage>
        <taxon>Bacteria</taxon>
        <taxon>Pseudomonadati</taxon>
        <taxon>Planctomycetota</taxon>
        <taxon>Planctomycetia</taxon>
        <taxon>Pirellulales</taxon>
        <taxon>Pirellulaceae</taxon>
        <taxon>Rhodopirellula</taxon>
    </lineage>
</organism>